<accession>A0A9P1I547</accession>
<organism evidence="10 11">
    <name type="scientific">Caenorhabditis angaria</name>
    <dbReference type="NCBI Taxonomy" id="860376"/>
    <lineage>
        <taxon>Eukaryota</taxon>
        <taxon>Metazoa</taxon>
        <taxon>Ecdysozoa</taxon>
        <taxon>Nematoda</taxon>
        <taxon>Chromadorea</taxon>
        <taxon>Rhabditida</taxon>
        <taxon>Rhabditina</taxon>
        <taxon>Rhabditomorpha</taxon>
        <taxon>Rhabditoidea</taxon>
        <taxon>Rhabditidae</taxon>
        <taxon>Peloderinae</taxon>
        <taxon>Caenorhabditis</taxon>
    </lineage>
</organism>
<feature type="signal peptide" evidence="9">
    <location>
        <begin position="1"/>
        <end position="24"/>
    </location>
</feature>
<dbReference type="Pfam" id="PF01697">
    <property type="entry name" value="Glyco_transf_92"/>
    <property type="match status" value="1"/>
</dbReference>
<dbReference type="InterPro" id="IPR052012">
    <property type="entry name" value="GTase_92"/>
</dbReference>
<keyword evidence="4 8" id="KW-0808">Transferase</keyword>
<evidence type="ECO:0000256" key="6">
    <source>
        <dbReference type="ARBA" id="ARBA00022989"/>
    </source>
</evidence>
<keyword evidence="9" id="KW-0732">Signal</keyword>
<keyword evidence="3 8" id="KW-0328">Glycosyltransferase</keyword>
<protein>
    <recommendedName>
        <fullName evidence="8">Glycosyltransferase family 92 protein</fullName>
        <ecNumber evidence="8">2.4.1.-</ecNumber>
    </recommendedName>
</protein>
<gene>
    <name evidence="10" type="ORF">CAMP_LOCUS1131</name>
</gene>
<comment type="subcellular location">
    <subcellularLocation>
        <location evidence="1">Membrane</location>
        <topology evidence="1">Single-pass membrane protein</topology>
    </subcellularLocation>
</comment>
<evidence type="ECO:0000313" key="10">
    <source>
        <dbReference type="EMBL" id="CAI5438494.1"/>
    </source>
</evidence>
<name>A0A9P1I547_9PELO</name>
<evidence type="ECO:0000256" key="1">
    <source>
        <dbReference type="ARBA" id="ARBA00004167"/>
    </source>
</evidence>
<keyword evidence="5" id="KW-0812">Transmembrane</keyword>
<keyword evidence="11" id="KW-1185">Reference proteome</keyword>
<evidence type="ECO:0000256" key="7">
    <source>
        <dbReference type="ARBA" id="ARBA00023136"/>
    </source>
</evidence>
<comment type="similarity">
    <text evidence="2 8">Belongs to the glycosyltransferase 92 family.</text>
</comment>
<reference evidence="10" key="1">
    <citation type="submission" date="2022-11" db="EMBL/GenBank/DDBJ databases">
        <authorList>
            <person name="Kikuchi T."/>
        </authorList>
    </citation>
    <scope>NUCLEOTIDE SEQUENCE</scope>
    <source>
        <strain evidence="10">PS1010</strain>
    </source>
</reference>
<dbReference type="GO" id="GO:0016757">
    <property type="term" value="F:glycosyltransferase activity"/>
    <property type="evidence" value="ECO:0007669"/>
    <property type="project" value="UniProtKB-UniRule"/>
</dbReference>
<comment type="caution">
    <text evidence="10">The sequence shown here is derived from an EMBL/GenBank/DDBJ whole genome shotgun (WGS) entry which is preliminary data.</text>
</comment>
<evidence type="ECO:0000256" key="9">
    <source>
        <dbReference type="SAM" id="SignalP"/>
    </source>
</evidence>
<keyword evidence="6" id="KW-1133">Transmembrane helix</keyword>
<dbReference type="PANTHER" id="PTHR21645:SF8">
    <property type="entry name" value="GLYCOSYLTRANSFERASE FAMILY 92 PROTEIN F13G3.3"/>
    <property type="match status" value="1"/>
</dbReference>
<evidence type="ECO:0000256" key="4">
    <source>
        <dbReference type="ARBA" id="ARBA00022679"/>
    </source>
</evidence>
<evidence type="ECO:0000256" key="3">
    <source>
        <dbReference type="ARBA" id="ARBA00022676"/>
    </source>
</evidence>
<evidence type="ECO:0000313" key="11">
    <source>
        <dbReference type="Proteomes" id="UP001152747"/>
    </source>
</evidence>
<evidence type="ECO:0000256" key="5">
    <source>
        <dbReference type="ARBA" id="ARBA00022692"/>
    </source>
</evidence>
<dbReference type="PANTHER" id="PTHR21645">
    <property type="entry name" value="GLYCOSYLTRANSFERASE FAMILY 92 PROTEIN"/>
    <property type="match status" value="1"/>
</dbReference>
<evidence type="ECO:0000256" key="2">
    <source>
        <dbReference type="ARBA" id="ARBA00007647"/>
    </source>
</evidence>
<dbReference type="EC" id="2.4.1.-" evidence="8"/>
<keyword evidence="7" id="KW-0472">Membrane</keyword>
<dbReference type="InterPro" id="IPR008166">
    <property type="entry name" value="Glyco_transf_92"/>
</dbReference>
<dbReference type="OrthoDB" id="5809216at2759"/>
<dbReference type="Proteomes" id="UP001152747">
    <property type="component" value="Unassembled WGS sequence"/>
</dbReference>
<dbReference type="GO" id="GO:0016020">
    <property type="term" value="C:membrane"/>
    <property type="evidence" value="ECO:0007669"/>
    <property type="project" value="UniProtKB-SubCell"/>
</dbReference>
<dbReference type="AlphaFoldDB" id="A0A9P1I547"/>
<evidence type="ECO:0000256" key="8">
    <source>
        <dbReference type="RuleBase" id="RU366017"/>
    </source>
</evidence>
<sequence length="503" mass="58372">MLPRSLPWLLSVLFAFCFLLFVSALILHFVNTDENDFDDSSDIYYSFPYDVHIFSVYYYNNSKSLGSSAISILMTADFEVLEHVKQFELLAISSSDDRKVVTTKLERVTPHDACKWITILTTCQLLPNLSQLLVSLGNEHTPIPFEVVSTSPIPVVMCISPLFASESWQNLLLALHVYKQFGAHMHLYVRSIVSPIYEILKVYETEGYLTLKSWNRIHLLNRNIEDFNPNLNVEFRNQAAAQTDCLLKYKESSDYVAFIDLDDILIPRLANNYLGEFNYFSSENPSSVYFHYSKQNTKTKAYKRANFYTVENMLRSIKFQQKTETGKMIVKPANLNSTWIHWPHKTVSFYTVPADINSITHLKTIEMVDGMGTDHEIIPKYEPNVEPDTNEPLIKEKDIKQIEMDFSRMSWKSSIRRHLRSLPNQMKYSKIIGKCFKETYYKYHEAMKESTMLCPGPERCDLTIFKTKCWNSVGEYHSTRDGKMINIHYVENSDFTLGEVCIT</sequence>
<feature type="chain" id="PRO_5040404124" description="Glycosyltransferase family 92 protein" evidence="9">
    <location>
        <begin position="25"/>
        <end position="503"/>
    </location>
</feature>
<proteinExistence type="inferred from homology"/>
<dbReference type="EMBL" id="CANHGI010000001">
    <property type="protein sequence ID" value="CAI5438494.1"/>
    <property type="molecule type" value="Genomic_DNA"/>
</dbReference>